<dbReference type="InterPro" id="IPR023679">
    <property type="entry name" value="UPF0761_bac"/>
</dbReference>
<comment type="similarity">
    <text evidence="7">Belongs to the UPF0761 family.</text>
</comment>
<dbReference type="OrthoDB" id="9775903at2"/>
<keyword evidence="3" id="KW-0997">Cell inner membrane</keyword>
<comment type="caution">
    <text evidence="8">The sequence shown here is derived from an EMBL/GenBank/DDBJ whole genome shotgun (WGS) entry which is preliminary data.</text>
</comment>
<evidence type="ECO:0000313" key="8">
    <source>
        <dbReference type="EMBL" id="PTQ89286.1"/>
    </source>
</evidence>
<dbReference type="HAMAP" id="MF_00672">
    <property type="entry name" value="UPF0761"/>
    <property type="match status" value="1"/>
</dbReference>
<evidence type="ECO:0000256" key="3">
    <source>
        <dbReference type="ARBA" id="ARBA00022519"/>
    </source>
</evidence>
<dbReference type="PANTHER" id="PTHR30213">
    <property type="entry name" value="INNER MEMBRANE PROTEIN YHJD"/>
    <property type="match status" value="1"/>
</dbReference>
<evidence type="ECO:0000256" key="7">
    <source>
        <dbReference type="HAMAP-Rule" id="MF_00672"/>
    </source>
</evidence>
<organism evidence="8 9">
    <name type="scientific">Agitococcus lubricus</name>
    <dbReference type="NCBI Taxonomy" id="1077255"/>
    <lineage>
        <taxon>Bacteria</taxon>
        <taxon>Pseudomonadati</taxon>
        <taxon>Pseudomonadota</taxon>
        <taxon>Gammaproteobacteria</taxon>
        <taxon>Moraxellales</taxon>
        <taxon>Moraxellaceae</taxon>
        <taxon>Agitococcus</taxon>
    </lineage>
</organism>
<dbReference type="Proteomes" id="UP000244223">
    <property type="component" value="Unassembled WGS sequence"/>
</dbReference>
<dbReference type="PANTHER" id="PTHR30213:SF0">
    <property type="entry name" value="UPF0761 MEMBRANE PROTEIN YIHY"/>
    <property type="match status" value="1"/>
</dbReference>
<feature type="transmembrane region" description="Helical" evidence="7">
    <location>
        <begin position="209"/>
        <end position="232"/>
    </location>
</feature>
<keyword evidence="6 7" id="KW-0472">Membrane</keyword>
<dbReference type="InterPro" id="IPR017039">
    <property type="entry name" value="Virul_fac_BrkB"/>
</dbReference>
<evidence type="ECO:0000256" key="4">
    <source>
        <dbReference type="ARBA" id="ARBA00022692"/>
    </source>
</evidence>
<evidence type="ECO:0000256" key="6">
    <source>
        <dbReference type="ARBA" id="ARBA00023136"/>
    </source>
</evidence>
<keyword evidence="4 7" id="KW-0812">Transmembrane</keyword>
<dbReference type="GO" id="GO:0005886">
    <property type="term" value="C:plasma membrane"/>
    <property type="evidence" value="ECO:0007669"/>
    <property type="project" value="UniProtKB-SubCell"/>
</dbReference>
<evidence type="ECO:0000313" key="9">
    <source>
        <dbReference type="Proteomes" id="UP000244223"/>
    </source>
</evidence>
<name>A0A2T5IZB5_9GAMM</name>
<dbReference type="EMBL" id="QAON01000007">
    <property type="protein sequence ID" value="PTQ89286.1"/>
    <property type="molecule type" value="Genomic_DNA"/>
</dbReference>
<comment type="subcellular location">
    <subcellularLocation>
        <location evidence="1 7">Cell membrane</location>
        <topology evidence="1 7">Multi-pass membrane protein</topology>
    </subcellularLocation>
</comment>
<keyword evidence="2 7" id="KW-1003">Cell membrane</keyword>
<gene>
    <name evidence="8" type="ORF">C8N29_10714</name>
</gene>
<protein>
    <recommendedName>
        <fullName evidence="7">UPF0761 membrane protein C8N29_10714</fullName>
    </recommendedName>
</protein>
<accession>A0A2T5IZB5</accession>
<feature type="transmembrane region" description="Helical" evidence="7">
    <location>
        <begin position="33"/>
        <end position="55"/>
    </location>
</feature>
<evidence type="ECO:0000256" key="2">
    <source>
        <dbReference type="ARBA" id="ARBA00022475"/>
    </source>
</evidence>
<proteinExistence type="inferred from homology"/>
<keyword evidence="5 7" id="KW-1133">Transmembrane helix</keyword>
<feature type="transmembrane region" description="Helical" evidence="7">
    <location>
        <begin position="178"/>
        <end position="197"/>
    </location>
</feature>
<dbReference type="NCBIfam" id="TIGR00765">
    <property type="entry name" value="yihY_not_rbn"/>
    <property type="match status" value="1"/>
</dbReference>
<evidence type="ECO:0000256" key="1">
    <source>
        <dbReference type="ARBA" id="ARBA00004651"/>
    </source>
</evidence>
<reference evidence="8 9" key="1">
    <citation type="submission" date="2018-04" db="EMBL/GenBank/DDBJ databases">
        <title>Genomic Encyclopedia of Archaeal and Bacterial Type Strains, Phase II (KMG-II): from individual species to whole genera.</title>
        <authorList>
            <person name="Goeker M."/>
        </authorList>
    </citation>
    <scope>NUCLEOTIDE SEQUENCE [LARGE SCALE GENOMIC DNA]</scope>
    <source>
        <strain evidence="8 9">DSM 5822</strain>
    </source>
</reference>
<dbReference type="RefSeq" id="WP_107865621.1">
    <property type="nucleotide sequence ID" value="NZ_QAON01000007.1"/>
</dbReference>
<dbReference type="AlphaFoldDB" id="A0A2T5IZB5"/>
<feature type="transmembrane region" description="Helical" evidence="7">
    <location>
        <begin position="238"/>
        <end position="263"/>
    </location>
</feature>
<dbReference type="Pfam" id="PF03631">
    <property type="entry name" value="Virul_fac_BrkB"/>
    <property type="match status" value="1"/>
</dbReference>
<evidence type="ECO:0000256" key="5">
    <source>
        <dbReference type="ARBA" id="ARBA00022989"/>
    </source>
</evidence>
<feature type="transmembrane region" description="Helical" evidence="7">
    <location>
        <begin position="95"/>
        <end position="114"/>
    </location>
</feature>
<sequence>MTWQSRWQKTKSFTRFVVRRFLADECRQNAASLTYTTLFAVVPMMTVVFSILAAIPSLKHISADIQNLVFRHFLPDTGVKIQNYLSEFATQASNLTIVGVFMLFITALMMLMTIEKAFNEIWKVKQPRQSLIGFLRYWAVLSLGPFLLGAAFTVSSYITSLRILSDAEQIVGTVFPGLQLIPMLFTGLAFSLLYIAVPNCRVPVKAGFSAGFFAAVLFEVAKNGFTLFVGHFSSYQLIYGAFAAFPLFLLWVYLSWMIILLGVEVCRALALYKEAHQKNRHPMLALFDVLELFYLRQLEGRSVSDIEAMQILGRHEVETWTQFADLLISQKFIQKTESGNYVLVRNLDKINVADFIQKLPWPLPKPQDLANLHADDHWANALAPRLLAVHAYQQQHFQLSLAQLLAPDSPEKSTPSA</sequence>
<feature type="transmembrane region" description="Helical" evidence="7">
    <location>
        <begin position="135"/>
        <end position="158"/>
    </location>
</feature>
<keyword evidence="9" id="KW-1185">Reference proteome</keyword>